<accession>A0A382I9P7</accession>
<reference evidence="1" key="1">
    <citation type="submission" date="2018-05" db="EMBL/GenBank/DDBJ databases">
        <authorList>
            <person name="Lanie J.A."/>
            <person name="Ng W.-L."/>
            <person name="Kazmierczak K.M."/>
            <person name="Andrzejewski T.M."/>
            <person name="Davidsen T.M."/>
            <person name="Wayne K.J."/>
            <person name="Tettelin H."/>
            <person name="Glass J.I."/>
            <person name="Rusch D."/>
            <person name="Podicherti R."/>
            <person name="Tsui H.-C.T."/>
            <person name="Winkler M.E."/>
        </authorList>
    </citation>
    <scope>NUCLEOTIDE SEQUENCE</scope>
</reference>
<dbReference type="EMBL" id="UINC01065938">
    <property type="protein sequence ID" value="SVB96105.1"/>
    <property type="molecule type" value="Genomic_DNA"/>
</dbReference>
<proteinExistence type="predicted"/>
<organism evidence="1">
    <name type="scientific">marine metagenome</name>
    <dbReference type="NCBI Taxonomy" id="408172"/>
    <lineage>
        <taxon>unclassified sequences</taxon>
        <taxon>metagenomes</taxon>
        <taxon>ecological metagenomes</taxon>
    </lineage>
</organism>
<evidence type="ECO:0000313" key="1">
    <source>
        <dbReference type="EMBL" id="SVB96105.1"/>
    </source>
</evidence>
<feature type="non-terminal residue" evidence="1">
    <location>
        <position position="1"/>
    </location>
</feature>
<gene>
    <name evidence="1" type="ORF">METZ01_LOCUS248959</name>
</gene>
<dbReference type="AlphaFoldDB" id="A0A382I9P7"/>
<sequence>VLKQPVGKTPHEKLLFAAIAARRKKMNLGGKTRKSKKTRKHRGIIQTGGNIGRLRKGYKYSGKRLKNGMPEILKVKSKK</sequence>
<protein>
    <submittedName>
        <fullName evidence="1">Uncharacterized protein</fullName>
    </submittedName>
</protein>
<name>A0A382I9P7_9ZZZZ</name>